<feature type="compositionally biased region" description="Basic and acidic residues" evidence="1">
    <location>
        <begin position="153"/>
        <end position="171"/>
    </location>
</feature>
<dbReference type="AlphaFoldDB" id="F7WBL0"/>
<protein>
    <submittedName>
        <fullName evidence="4">WGS project CABT00000000 data, contig 2.78</fullName>
    </submittedName>
</protein>
<feature type="transmembrane region" description="Helical" evidence="2">
    <location>
        <begin position="39"/>
        <end position="58"/>
    </location>
</feature>
<dbReference type="InterPro" id="IPR007065">
    <property type="entry name" value="HPP"/>
</dbReference>
<sequence length="274" mass="29299">MLGTSQVDVDDGIQLITGRSSSPRFLRHRIPLSQPRNAILGQLLSCIVGISIAKLFALSPNFESIRWLGASLACASATAVMALTGTVHPPAGATALMAVLDDKVQGLGWFLMAPVMLGCVIMLVCALLVNNIRRRFPFYWWSPEKTGGFWSGKKGEGQGEGVSEKEGEKGVGKAGSSSESGGGLERGARSDERLREGDGEGDVDIEAQSGGTLTESGDDDDDDDGEDSEGRIRKKKKQDGGLRVVIMRGGVEIPEGLNLRPEEIRFLETLAERL</sequence>
<dbReference type="Proteomes" id="UP000001881">
    <property type="component" value="Unassembled WGS sequence"/>
</dbReference>
<evidence type="ECO:0000256" key="2">
    <source>
        <dbReference type="SAM" id="Phobius"/>
    </source>
</evidence>
<feature type="transmembrane region" description="Helical" evidence="2">
    <location>
        <begin position="65"/>
        <end position="87"/>
    </location>
</feature>
<dbReference type="PANTHER" id="PTHR33741:SF5">
    <property type="entry name" value="TRANSMEMBRANE PROTEIN DDB_G0269096-RELATED"/>
    <property type="match status" value="1"/>
</dbReference>
<dbReference type="InParanoid" id="F7WBL0"/>
<gene>
    <name evidence="4" type="ORF">SMAC_09220</name>
</gene>
<proteinExistence type="predicted"/>
<keyword evidence="2" id="KW-0472">Membrane</keyword>
<evidence type="ECO:0000259" key="3">
    <source>
        <dbReference type="Pfam" id="PF04982"/>
    </source>
</evidence>
<evidence type="ECO:0000256" key="1">
    <source>
        <dbReference type="SAM" id="MobiDB-lite"/>
    </source>
</evidence>
<feature type="transmembrane region" description="Helical" evidence="2">
    <location>
        <begin position="107"/>
        <end position="129"/>
    </location>
</feature>
<dbReference type="STRING" id="771870.F7WBL0"/>
<feature type="compositionally biased region" description="Acidic residues" evidence="1">
    <location>
        <begin position="216"/>
        <end position="227"/>
    </location>
</feature>
<reference evidence="4 5" key="1">
    <citation type="journal article" date="2010" name="PLoS Genet.">
        <title>De novo assembly of a 40 Mb eukaryotic genome from short sequence reads: Sordaria macrospora, a model organism for fungal morphogenesis.</title>
        <authorList>
            <person name="Nowrousian M."/>
            <person name="Stajich J."/>
            <person name="Chu M."/>
            <person name="Engh I."/>
            <person name="Espagne E."/>
            <person name="Halliday K."/>
            <person name="Kamerewerd J."/>
            <person name="Kempken F."/>
            <person name="Knab B."/>
            <person name="Kuo H.C."/>
            <person name="Osiewacz H.D."/>
            <person name="Poeggeler S."/>
            <person name="Read N."/>
            <person name="Seiler S."/>
            <person name="Smith K."/>
            <person name="Zickler D."/>
            <person name="Kueck U."/>
            <person name="Freitag M."/>
        </authorList>
    </citation>
    <scope>NUCLEOTIDE SEQUENCE [LARGE SCALE GENOMIC DNA]</scope>
    <source>
        <strain evidence="5">ATCC MYA-333 / DSM 997 / K(L3346) / K-hell</strain>
        <tissue evidence="4">Mycelium</tissue>
    </source>
</reference>
<dbReference type="OrthoDB" id="2016548at2759"/>
<dbReference type="PANTHER" id="PTHR33741">
    <property type="entry name" value="TRANSMEMBRANE PROTEIN DDB_G0269096-RELATED"/>
    <property type="match status" value="1"/>
</dbReference>
<keyword evidence="2" id="KW-1133">Transmembrane helix</keyword>
<keyword evidence="2" id="KW-0812">Transmembrane</keyword>
<dbReference type="VEuPathDB" id="FungiDB:SMAC_09220"/>
<feature type="compositionally biased region" description="Basic and acidic residues" evidence="1">
    <location>
        <begin position="186"/>
        <end position="198"/>
    </location>
</feature>
<comment type="caution">
    <text evidence="4">The sequence shown here is derived from an EMBL/GenBank/DDBJ whole genome shotgun (WGS) entry which is preliminary data.</text>
</comment>
<name>F7WBL0_SORMK</name>
<dbReference type="eggNOG" id="ENOG502S3SU">
    <property type="taxonomic scope" value="Eukaryota"/>
</dbReference>
<feature type="region of interest" description="Disordered" evidence="1">
    <location>
        <begin position="150"/>
        <end position="239"/>
    </location>
</feature>
<evidence type="ECO:0000313" key="4">
    <source>
        <dbReference type="EMBL" id="CCC14439.1"/>
    </source>
</evidence>
<dbReference type="Pfam" id="PF04982">
    <property type="entry name" value="TM_HPP"/>
    <property type="match status" value="1"/>
</dbReference>
<evidence type="ECO:0000313" key="5">
    <source>
        <dbReference type="Proteomes" id="UP000001881"/>
    </source>
</evidence>
<keyword evidence="5" id="KW-1185">Reference proteome</keyword>
<accession>F7WBL0</accession>
<dbReference type="EMBL" id="CABT02000078">
    <property type="protein sequence ID" value="CCC14439.1"/>
    <property type="molecule type" value="Genomic_DNA"/>
</dbReference>
<dbReference type="InterPro" id="IPR058581">
    <property type="entry name" value="TM_HPP"/>
</dbReference>
<dbReference type="HOGENOM" id="CLU_040397_0_1_1"/>
<feature type="domain" description="HPP transmembrane region" evidence="3">
    <location>
        <begin position="28"/>
        <end position="137"/>
    </location>
</feature>
<organism evidence="4 5">
    <name type="scientific">Sordaria macrospora (strain ATCC MYA-333 / DSM 997 / K(L3346) / K-hell)</name>
    <dbReference type="NCBI Taxonomy" id="771870"/>
    <lineage>
        <taxon>Eukaryota</taxon>
        <taxon>Fungi</taxon>
        <taxon>Dikarya</taxon>
        <taxon>Ascomycota</taxon>
        <taxon>Pezizomycotina</taxon>
        <taxon>Sordariomycetes</taxon>
        <taxon>Sordariomycetidae</taxon>
        <taxon>Sordariales</taxon>
        <taxon>Sordariaceae</taxon>
        <taxon>Sordaria</taxon>
    </lineage>
</organism>